<dbReference type="EMBL" id="CM044701">
    <property type="protein sequence ID" value="KAI5684101.1"/>
    <property type="molecule type" value="Genomic_DNA"/>
</dbReference>
<comment type="caution">
    <text evidence="1">The sequence shown here is derived from an EMBL/GenBank/DDBJ whole genome shotgun (WGS) entry which is preliminary data.</text>
</comment>
<keyword evidence="2" id="KW-1185">Reference proteome</keyword>
<evidence type="ECO:0000313" key="1">
    <source>
        <dbReference type="EMBL" id="KAI5684101.1"/>
    </source>
</evidence>
<reference evidence="2" key="1">
    <citation type="journal article" date="2023" name="Nat. Plants">
        <title>Single-cell RNA sequencing provides a high-resolution roadmap for understanding the multicellular compartmentation of specialized metabolism.</title>
        <authorList>
            <person name="Sun S."/>
            <person name="Shen X."/>
            <person name="Li Y."/>
            <person name="Li Y."/>
            <person name="Wang S."/>
            <person name="Li R."/>
            <person name="Zhang H."/>
            <person name="Shen G."/>
            <person name="Guo B."/>
            <person name="Wei J."/>
            <person name="Xu J."/>
            <person name="St-Pierre B."/>
            <person name="Chen S."/>
            <person name="Sun C."/>
        </authorList>
    </citation>
    <scope>NUCLEOTIDE SEQUENCE [LARGE SCALE GENOMIC DNA]</scope>
</reference>
<evidence type="ECO:0000313" key="2">
    <source>
        <dbReference type="Proteomes" id="UP001060085"/>
    </source>
</evidence>
<gene>
    <name evidence="1" type="ORF">M9H77_05329</name>
</gene>
<organism evidence="1 2">
    <name type="scientific">Catharanthus roseus</name>
    <name type="common">Madagascar periwinkle</name>
    <name type="synonym">Vinca rosea</name>
    <dbReference type="NCBI Taxonomy" id="4058"/>
    <lineage>
        <taxon>Eukaryota</taxon>
        <taxon>Viridiplantae</taxon>
        <taxon>Streptophyta</taxon>
        <taxon>Embryophyta</taxon>
        <taxon>Tracheophyta</taxon>
        <taxon>Spermatophyta</taxon>
        <taxon>Magnoliopsida</taxon>
        <taxon>eudicotyledons</taxon>
        <taxon>Gunneridae</taxon>
        <taxon>Pentapetalae</taxon>
        <taxon>asterids</taxon>
        <taxon>lamiids</taxon>
        <taxon>Gentianales</taxon>
        <taxon>Apocynaceae</taxon>
        <taxon>Rauvolfioideae</taxon>
        <taxon>Vinceae</taxon>
        <taxon>Catharanthinae</taxon>
        <taxon>Catharanthus</taxon>
    </lineage>
</organism>
<sequence>MRTRSADAAKSAATPKRTPPTRKSGAKTQNTPASSDKVCVESPATATPKSSETKRGPATRGKQAAKSAETISASVASTEPQPEPIEAAEELTAADDAVDITVEPKPTTRRKTIKRVVRKVVRKGPASTRAATAQIPNPEESEQAQDQVAAKETDSLGAVEPEVRNETVEAPEKEEPEVRSETVEVPEKKEPEVRSETVEASEKEEPEVRSCEAIEAAEMEEPEVRSETVEAPEKEELEVRSETVEAPEKEEPEVRGETVEAPEKEEPEARGETVEAPEKEEPEARGETVEAPEKKEETVEKDTKDSVTENLKALNTEEVEKKEEGLGKSKMSSSENVVQSLEEQESTIADVEPVEDSKPTIEEVEELKIQQEEDLETTGDTAEHKSETCEMEADSKDEIRGKRCGIAASEDHDTLFLGNICNTWTKEAIKQKLKEYGIVAVERITLVADPKHEGLSRGFAFLEFSSHAEAMLAYKRLQKPDVVFGHSERTVKVAFAEPLREPDPEVMSQVKSVFVDGLPPQWDEDHVREKFMGFGEIARVVLARNMSTAKRKDFGFVDFTTHEAAVACVEGINNSELDDGNSKNKVRARLSNPLPKTQAVKGGMAGGFRISRSGGTFSRFGGRSFERGGGHASNRVNIQHGRDFYPHGPGGRLSFSGLDNPYPPFHGRQNFGPGERWDFRSAPVPTGPNLDEGRYGGGHSGYDPLRRQLLPPQGAFNQPFSERRFNDHYFYEGTARGMKRPYPMENPDYAAPSTRRARFEYPEPSIPYRGTRTRDNFGADAGFYPQDHYGSDYGRGVHPSFYGGNRPYGRRCNLECLPPTMACHIDDLDLKRFSVLHSSRRFGCCPAAKVQRYNLFQYFSCSSFSSHNFALFPACFFVFPAAGFDNLVQS</sequence>
<proteinExistence type="predicted"/>
<name>A0ACC0CH79_CATRO</name>
<dbReference type="Proteomes" id="UP001060085">
    <property type="component" value="Linkage Group LG01"/>
</dbReference>
<protein>
    <submittedName>
        <fullName evidence="1">Uncharacterized protein</fullName>
    </submittedName>
</protein>
<accession>A0ACC0CH79</accession>